<proteinExistence type="predicted"/>
<evidence type="ECO:0008006" key="5">
    <source>
        <dbReference type="Google" id="ProtNLM"/>
    </source>
</evidence>
<organism evidence="3 4">
    <name type="scientific">Rhinopithecimicrobium faecis</name>
    <dbReference type="NCBI Taxonomy" id="2820698"/>
    <lineage>
        <taxon>Bacteria</taxon>
        <taxon>Pseudomonadati</taxon>
        <taxon>Bacteroidota</taxon>
        <taxon>Sphingobacteriia</taxon>
        <taxon>Sphingobacteriales</taxon>
        <taxon>Sphingobacteriaceae</taxon>
        <taxon>Rhinopithecimicrobium</taxon>
    </lineage>
</organism>
<dbReference type="EMBL" id="JAGKSB010000011">
    <property type="protein sequence ID" value="MBP3943863.1"/>
    <property type="molecule type" value="Genomic_DNA"/>
</dbReference>
<name>A0A8T4HBR7_9SPHI</name>
<comment type="caution">
    <text evidence="3">The sequence shown here is derived from an EMBL/GenBank/DDBJ whole genome shotgun (WGS) entry which is preliminary data.</text>
</comment>
<evidence type="ECO:0000313" key="4">
    <source>
        <dbReference type="Proteomes" id="UP000679691"/>
    </source>
</evidence>
<gene>
    <name evidence="3" type="ORF">J5U18_09835</name>
</gene>
<sequence>MKKIALHILFFIINFSSCNAHVNNNEIEEYSDASINYTLILSENKLQNIGLQSFQKAIQQAANEGFISRNTIKLDSVEFIIDSMYTQNKHNLLLYWTAYTKYFKTIIYLQNDDKINLKKENIAALGLLESIKNKNSDDYALLAILKGLSFLYTTGARAPFIANDIKKNIDRAIKINPGNIRAYYAQGNNDYYTPKAYGGGKIAEKSFIKAITLQNYNVDSSILPSWGKEESYEQLIKIYIEKENWKSAIKYFNEAIKMYPENYMISKLGVFLVGKS</sequence>
<dbReference type="PROSITE" id="PS50005">
    <property type="entry name" value="TPR"/>
    <property type="match status" value="1"/>
</dbReference>
<accession>A0A8T4HBR7</accession>
<dbReference type="Proteomes" id="UP000679691">
    <property type="component" value="Unassembled WGS sequence"/>
</dbReference>
<dbReference type="InterPro" id="IPR019734">
    <property type="entry name" value="TPR_rpt"/>
</dbReference>
<keyword evidence="2" id="KW-0732">Signal</keyword>
<dbReference type="AlphaFoldDB" id="A0A8T4HBR7"/>
<dbReference type="InterPro" id="IPR011990">
    <property type="entry name" value="TPR-like_helical_dom_sf"/>
</dbReference>
<feature type="chain" id="PRO_5035755620" description="Tetratricopeptide repeat-containing protein" evidence="2">
    <location>
        <begin position="21"/>
        <end position="276"/>
    </location>
</feature>
<feature type="signal peptide" evidence="2">
    <location>
        <begin position="1"/>
        <end position="20"/>
    </location>
</feature>
<dbReference type="RefSeq" id="WP_353547363.1">
    <property type="nucleotide sequence ID" value="NZ_JAGKSB010000011.1"/>
</dbReference>
<keyword evidence="4" id="KW-1185">Reference proteome</keyword>
<evidence type="ECO:0000256" key="2">
    <source>
        <dbReference type="SAM" id="SignalP"/>
    </source>
</evidence>
<protein>
    <recommendedName>
        <fullName evidence="5">Tetratricopeptide repeat-containing protein</fullName>
    </recommendedName>
</protein>
<dbReference type="Gene3D" id="1.25.40.10">
    <property type="entry name" value="Tetratricopeptide repeat domain"/>
    <property type="match status" value="1"/>
</dbReference>
<keyword evidence="1" id="KW-0802">TPR repeat</keyword>
<dbReference type="SUPFAM" id="SSF48452">
    <property type="entry name" value="TPR-like"/>
    <property type="match status" value="1"/>
</dbReference>
<evidence type="ECO:0000313" key="3">
    <source>
        <dbReference type="EMBL" id="MBP3943863.1"/>
    </source>
</evidence>
<reference evidence="3" key="1">
    <citation type="submission" date="2021-03" db="EMBL/GenBank/DDBJ databases">
        <authorList>
            <person name="Lu T."/>
            <person name="Wang Q."/>
            <person name="Han X."/>
        </authorList>
    </citation>
    <scope>NUCLEOTIDE SEQUENCE</scope>
    <source>
        <strain evidence="3">WQ 2009</strain>
    </source>
</reference>
<feature type="repeat" description="TPR" evidence="1">
    <location>
        <begin position="229"/>
        <end position="262"/>
    </location>
</feature>
<evidence type="ECO:0000256" key="1">
    <source>
        <dbReference type="PROSITE-ProRule" id="PRU00339"/>
    </source>
</evidence>